<protein>
    <submittedName>
        <fullName evidence="1">Uncharacterized protein</fullName>
    </submittedName>
</protein>
<dbReference type="RefSeq" id="WP_164319316.1">
    <property type="nucleotide sequence ID" value="NZ_JAAGLU010000027.1"/>
</dbReference>
<name>A0A6B3BZR0_9ACTN</name>
<accession>A0A6B3BZR0</accession>
<proteinExistence type="predicted"/>
<reference evidence="1" key="1">
    <citation type="submission" date="2020-01" db="EMBL/GenBank/DDBJ databases">
        <title>Insect and environment-associated Actinomycetes.</title>
        <authorList>
            <person name="Currrie C."/>
            <person name="Chevrette M."/>
            <person name="Carlson C."/>
            <person name="Stubbendieck R."/>
            <person name="Wendt-Pienkowski E."/>
        </authorList>
    </citation>
    <scope>NUCLEOTIDE SEQUENCE</scope>
    <source>
        <strain evidence="1">SID12501</strain>
    </source>
</reference>
<comment type="caution">
    <text evidence="1">The sequence shown here is derived from an EMBL/GenBank/DDBJ whole genome shotgun (WGS) entry which is preliminary data.</text>
</comment>
<gene>
    <name evidence="1" type="ORF">G3I71_29825</name>
</gene>
<dbReference type="AlphaFoldDB" id="A0A6B3BZR0"/>
<organism evidence="1">
    <name type="scientific">Streptomyces sp. SID12501</name>
    <dbReference type="NCBI Taxonomy" id="2706042"/>
    <lineage>
        <taxon>Bacteria</taxon>
        <taxon>Bacillati</taxon>
        <taxon>Actinomycetota</taxon>
        <taxon>Actinomycetes</taxon>
        <taxon>Kitasatosporales</taxon>
        <taxon>Streptomycetaceae</taxon>
        <taxon>Streptomyces</taxon>
    </lineage>
</organism>
<evidence type="ECO:0000313" key="1">
    <source>
        <dbReference type="EMBL" id="NEC89911.1"/>
    </source>
</evidence>
<sequence>MTGDGDLAAALDRLHAALLNAGDALGLYGQQRRSLLPPGHDEEPLELWYKCPMRICSGRPWPQPEPLLRCRISGHEMIRTRL</sequence>
<dbReference type="EMBL" id="JAAGLU010000027">
    <property type="protein sequence ID" value="NEC89911.1"/>
    <property type="molecule type" value="Genomic_DNA"/>
</dbReference>